<dbReference type="InterPro" id="IPR008995">
    <property type="entry name" value="Mo/tungstate-bd_C_term_dom"/>
</dbReference>
<dbReference type="GO" id="GO:0140359">
    <property type="term" value="F:ABC-type transporter activity"/>
    <property type="evidence" value="ECO:0007669"/>
    <property type="project" value="UniProtKB-ARBA"/>
</dbReference>
<dbReference type="InterPro" id="IPR012340">
    <property type="entry name" value="NA-bd_OB-fold"/>
</dbReference>
<dbReference type="PROSITE" id="PS50893">
    <property type="entry name" value="ABC_TRANSPORTER_2"/>
    <property type="match status" value="1"/>
</dbReference>
<reference evidence="6 7" key="1">
    <citation type="submission" date="2017-09" db="EMBL/GenBank/DDBJ databases">
        <authorList>
            <person name="Ehlers B."/>
            <person name="Leendertz F.H."/>
        </authorList>
    </citation>
    <scope>NUCLEOTIDE SEQUENCE [LARGE SCALE GENOMIC DNA]</scope>
    <source>
        <strain evidence="6 7">USBA 140</strain>
    </source>
</reference>
<gene>
    <name evidence="6" type="ORF">SAMN05421508_106298</name>
</gene>
<dbReference type="FunFam" id="3.40.50.300:FF:000042">
    <property type="entry name" value="Maltose/maltodextrin ABC transporter, ATP-binding protein"/>
    <property type="match status" value="1"/>
</dbReference>
<dbReference type="GO" id="GO:0005524">
    <property type="term" value="F:ATP binding"/>
    <property type="evidence" value="ECO:0007669"/>
    <property type="project" value="UniProtKB-KW"/>
</dbReference>
<sequence>MTDIAVRLTDVEKHYGSFQAVTDMTLDIPEGSFVTLLGPSGCGKTTTLRMIAGLESISAGEIAIKGRRVNEIPIHKRNLGVVFQNYALFPHMTVADNVAFGLKYRKVGKADAREKVRRALQIVRLPHLEDRMPSQLSGGQQQRIALARAIVVEPDVLLLDEPLSALDANLREEMRLELKRIQRELGIATVFVTHDQGEALAMSDKVVVMSNGRMEQVGTPEDVYNRPASHFVADFLGNSNFLAGRVETVEQGLVTVVLTQGDLRLTIASGGRFKPGELVQVVVRAERISLGREPEPLAGPLNTVPGVITTVDYQGLNARYFVEAGGHRLQVINPIDRNPFRDGDRVMLHLRAEDAVILDETGRVHH</sequence>
<keyword evidence="2" id="KW-0813">Transport</keyword>
<dbReference type="Gene3D" id="2.40.50.140">
    <property type="entry name" value="Nucleic acid-binding proteins"/>
    <property type="match status" value="1"/>
</dbReference>
<dbReference type="Pfam" id="PF00005">
    <property type="entry name" value="ABC_tran"/>
    <property type="match status" value="1"/>
</dbReference>
<dbReference type="InterPro" id="IPR027417">
    <property type="entry name" value="P-loop_NTPase"/>
</dbReference>
<dbReference type="InterPro" id="IPR017871">
    <property type="entry name" value="ABC_transporter-like_CS"/>
</dbReference>
<protein>
    <submittedName>
        <fullName evidence="6">Putative spermidine/putrescine transport system ATP-binding protein/spermidine/putrescine transport system ATP-binding protein</fullName>
    </submittedName>
</protein>
<evidence type="ECO:0000256" key="1">
    <source>
        <dbReference type="ARBA" id="ARBA00005417"/>
    </source>
</evidence>
<evidence type="ECO:0000313" key="6">
    <source>
        <dbReference type="EMBL" id="SOD97174.1"/>
    </source>
</evidence>
<dbReference type="PANTHER" id="PTHR42781:SF4">
    <property type="entry name" value="SPERMIDINE_PUTRESCINE IMPORT ATP-BINDING PROTEIN POTA"/>
    <property type="match status" value="1"/>
</dbReference>
<dbReference type="InterPro" id="IPR013611">
    <property type="entry name" value="Transp-assoc_OB_typ2"/>
</dbReference>
<dbReference type="Gene3D" id="3.40.50.300">
    <property type="entry name" value="P-loop containing nucleotide triphosphate hydrolases"/>
    <property type="match status" value="1"/>
</dbReference>
<dbReference type="SUPFAM" id="SSF50331">
    <property type="entry name" value="MOP-like"/>
    <property type="match status" value="1"/>
</dbReference>
<accession>A0A286GQB6</accession>
<evidence type="ECO:0000256" key="4">
    <source>
        <dbReference type="ARBA" id="ARBA00022840"/>
    </source>
</evidence>
<dbReference type="InterPro" id="IPR003439">
    <property type="entry name" value="ABC_transporter-like_ATP-bd"/>
</dbReference>
<dbReference type="Gene3D" id="2.40.50.100">
    <property type="match status" value="1"/>
</dbReference>
<dbReference type="Proteomes" id="UP000219621">
    <property type="component" value="Unassembled WGS sequence"/>
</dbReference>
<dbReference type="PANTHER" id="PTHR42781">
    <property type="entry name" value="SPERMIDINE/PUTRESCINE IMPORT ATP-BINDING PROTEIN POTA"/>
    <property type="match status" value="1"/>
</dbReference>
<keyword evidence="7" id="KW-1185">Reference proteome</keyword>
<dbReference type="RefSeq" id="WP_097280048.1">
    <property type="nucleotide sequence ID" value="NZ_OCNJ01000006.1"/>
</dbReference>
<dbReference type="InterPro" id="IPR050093">
    <property type="entry name" value="ABC_SmlMolc_Importer"/>
</dbReference>
<dbReference type="OrthoDB" id="9802264at2"/>
<dbReference type="SMART" id="SM00382">
    <property type="entry name" value="AAA"/>
    <property type="match status" value="1"/>
</dbReference>
<dbReference type="InterPro" id="IPR003593">
    <property type="entry name" value="AAA+_ATPase"/>
</dbReference>
<dbReference type="GO" id="GO:0016887">
    <property type="term" value="F:ATP hydrolysis activity"/>
    <property type="evidence" value="ECO:0007669"/>
    <property type="project" value="InterPro"/>
</dbReference>
<feature type="domain" description="ABC transporter" evidence="5">
    <location>
        <begin position="6"/>
        <end position="236"/>
    </location>
</feature>
<dbReference type="SUPFAM" id="SSF52540">
    <property type="entry name" value="P-loop containing nucleoside triphosphate hydrolases"/>
    <property type="match status" value="1"/>
</dbReference>
<organism evidence="6 7">
    <name type="scientific">Caenispirillum bisanense</name>
    <dbReference type="NCBI Taxonomy" id="414052"/>
    <lineage>
        <taxon>Bacteria</taxon>
        <taxon>Pseudomonadati</taxon>
        <taxon>Pseudomonadota</taxon>
        <taxon>Alphaproteobacteria</taxon>
        <taxon>Rhodospirillales</taxon>
        <taxon>Novispirillaceae</taxon>
        <taxon>Caenispirillum</taxon>
    </lineage>
</organism>
<evidence type="ECO:0000256" key="3">
    <source>
        <dbReference type="ARBA" id="ARBA00022741"/>
    </source>
</evidence>
<name>A0A286GQB6_9PROT</name>
<dbReference type="Pfam" id="PF08402">
    <property type="entry name" value="TOBE_2"/>
    <property type="match status" value="1"/>
</dbReference>
<dbReference type="EMBL" id="OCNJ01000006">
    <property type="protein sequence ID" value="SOD97174.1"/>
    <property type="molecule type" value="Genomic_DNA"/>
</dbReference>
<keyword evidence="4 6" id="KW-0067">ATP-binding</keyword>
<comment type="similarity">
    <text evidence="1">Belongs to the ABC transporter superfamily.</text>
</comment>
<dbReference type="GO" id="GO:0043190">
    <property type="term" value="C:ATP-binding cassette (ABC) transporter complex"/>
    <property type="evidence" value="ECO:0007669"/>
    <property type="project" value="InterPro"/>
</dbReference>
<evidence type="ECO:0000256" key="2">
    <source>
        <dbReference type="ARBA" id="ARBA00022448"/>
    </source>
</evidence>
<evidence type="ECO:0000259" key="5">
    <source>
        <dbReference type="PROSITE" id="PS50893"/>
    </source>
</evidence>
<dbReference type="PROSITE" id="PS00211">
    <property type="entry name" value="ABC_TRANSPORTER_1"/>
    <property type="match status" value="1"/>
</dbReference>
<evidence type="ECO:0000313" key="7">
    <source>
        <dbReference type="Proteomes" id="UP000219621"/>
    </source>
</evidence>
<dbReference type="AlphaFoldDB" id="A0A286GQB6"/>
<keyword evidence="3" id="KW-0547">Nucleotide-binding</keyword>
<proteinExistence type="inferred from homology"/>